<proteinExistence type="predicted"/>
<evidence type="ECO:0000313" key="3">
    <source>
        <dbReference type="Proteomes" id="UP001596439"/>
    </source>
</evidence>
<comment type="caution">
    <text evidence="2">The sequence shown here is derived from an EMBL/GenBank/DDBJ whole genome shotgun (WGS) entry which is preliminary data.</text>
</comment>
<dbReference type="PANTHER" id="PTHR15020:SF50">
    <property type="entry name" value="UPF0659 PROTEIN YMR090W"/>
    <property type="match status" value="1"/>
</dbReference>
<gene>
    <name evidence="2" type="ORF">ACFQO8_00365</name>
</gene>
<dbReference type="Gene3D" id="3.40.50.720">
    <property type="entry name" value="NAD(P)-binding Rossmann-like Domain"/>
    <property type="match status" value="1"/>
</dbReference>
<accession>A0ABW2PJK0</accession>
<dbReference type="Pfam" id="PF13460">
    <property type="entry name" value="NAD_binding_10"/>
    <property type="match status" value="1"/>
</dbReference>
<evidence type="ECO:0000313" key="2">
    <source>
        <dbReference type="EMBL" id="MFC7388570.1"/>
    </source>
</evidence>
<dbReference type="EMBL" id="JBHTCE010000001">
    <property type="protein sequence ID" value="MFC7388570.1"/>
    <property type="molecule type" value="Genomic_DNA"/>
</dbReference>
<dbReference type="InterPro" id="IPR036291">
    <property type="entry name" value="NAD(P)-bd_dom_sf"/>
</dbReference>
<reference evidence="3" key="1">
    <citation type="journal article" date="2019" name="Int. J. Syst. Evol. Microbiol.">
        <title>The Global Catalogue of Microorganisms (GCM) 10K type strain sequencing project: providing services to taxonomists for standard genome sequencing and annotation.</title>
        <authorList>
            <consortium name="The Broad Institute Genomics Platform"/>
            <consortium name="The Broad Institute Genome Sequencing Center for Infectious Disease"/>
            <person name="Wu L."/>
            <person name="Ma J."/>
        </authorList>
    </citation>
    <scope>NUCLEOTIDE SEQUENCE [LARGE SCALE GENOMIC DNA]</scope>
    <source>
        <strain evidence="3">CCUG 55590</strain>
    </source>
</reference>
<feature type="domain" description="NAD(P)-binding" evidence="1">
    <location>
        <begin position="7"/>
        <end position="190"/>
    </location>
</feature>
<keyword evidence="3" id="KW-1185">Reference proteome</keyword>
<dbReference type="InterPro" id="IPR016040">
    <property type="entry name" value="NAD(P)-bd_dom"/>
</dbReference>
<evidence type="ECO:0000259" key="1">
    <source>
        <dbReference type="Pfam" id="PF13460"/>
    </source>
</evidence>
<dbReference type="RefSeq" id="WP_214785934.1">
    <property type="nucleotide sequence ID" value="NZ_JANIEL010000040.1"/>
</dbReference>
<protein>
    <submittedName>
        <fullName evidence="2">SDR family oxidoreductase</fullName>
    </submittedName>
</protein>
<organism evidence="2 3">
    <name type="scientific">Exiguobacterium aestuarii</name>
    <dbReference type="NCBI Taxonomy" id="273527"/>
    <lineage>
        <taxon>Bacteria</taxon>
        <taxon>Bacillati</taxon>
        <taxon>Bacillota</taxon>
        <taxon>Bacilli</taxon>
        <taxon>Bacillales</taxon>
        <taxon>Bacillales Family XII. Incertae Sedis</taxon>
        <taxon>Exiguobacterium</taxon>
    </lineage>
</organism>
<dbReference type="PANTHER" id="PTHR15020">
    <property type="entry name" value="FLAVIN REDUCTASE-RELATED"/>
    <property type="match status" value="1"/>
</dbReference>
<dbReference type="Proteomes" id="UP001596439">
    <property type="component" value="Unassembled WGS sequence"/>
</dbReference>
<sequence length="212" mass="22855">MNVFVIGANGQIGHQLVEKLHKEGKHHVTAMVRKEEQLEDFKSKGYNAVLGDLEGSVEDLQKAIDGMDVIVFAAGSGGSTGADKTLLIDLDGAAKSIEAAQANGNIKHFVMVSALKAEDRSSWPDSMKPYYVAKYHADRLLEQSGLTYTIVRPGALTDDAGTGKVNTKFEGSGEIPREDVASFLVHVLHNHSNAQNKAIDLIKGDTPIEETL</sequence>
<dbReference type="CDD" id="cd05243">
    <property type="entry name" value="SDR_a5"/>
    <property type="match status" value="1"/>
</dbReference>
<dbReference type="SUPFAM" id="SSF51735">
    <property type="entry name" value="NAD(P)-binding Rossmann-fold domains"/>
    <property type="match status" value="1"/>
</dbReference>
<name>A0ABW2PJK0_9BACL</name>